<dbReference type="HOGENOM" id="CLU_374220_0_0_5"/>
<name>A6WY15_BRUA4</name>
<dbReference type="GO" id="GO:0003677">
    <property type="term" value="F:DNA binding"/>
    <property type="evidence" value="ECO:0007669"/>
    <property type="project" value="InterPro"/>
</dbReference>
<gene>
    <name evidence="2" type="ordered locus">Oant_1150</name>
</gene>
<keyword evidence="1" id="KW-0233">DNA recombination</keyword>
<dbReference type="InterPro" id="IPR011010">
    <property type="entry name" value="DNA_brk_join_enz"/>
</dbReference>
<dbReference type="SUPFAM" id="SSF56349">
    <property type="entry name" value="DNA breaking-rejoining enzymes"/>
    <property type="match status" value="1"/>
</dbReference>
<dbReference type="EMBL" id="CP000758">
    <property type="protein sequence ID" value="ABS13869.1"/>
    <property type="molecule type" value="Genomic_DNA"/>
</dbReference>
<proteinExistence type="predicted"/>
<dbReference type="Proteomes" id="UP000002301">
    <property type="component" value="Chromosome 1"/>
</dbReference>
<dbReference type="GO" id="GO:0015074">
    <property type="term" value="P:DNA integration"/>
    <property type="evidence" value="ECO:0007669"/>
    <property type="project" value="InterPro"/>
</dbReference>
<accession>A6WY15</accession>
<dbReference type="STRING" id="439375.Oant_1150"/>
<reference evidence="2 3" key="1">
    <citation type="journal article" date="2011" name="J. Bacteriol.">
        <title>Genome of Ochrobactrum anthropi ATCC 49188 T, a versatile opportunistic pathogen and symbiont of several eukaryotic hosts.</title>
        <authorList>
            <person name="Chain P.S."/>
            <person name="Lang D.M."/>
            <person name="Comerci D.J."/>
            <person name="Malfatti S.A."/>
            <person name="Vergez L.M."/>
            <person name="Shin M."/>
            <person name="Ugalde R.A."/>
            <person name="Garcia E."/>
            <person name="Tolmasky M.E."/>
        </authorList>
    </citation>
    <scope>NUCLEOTIDE SEQUENCE [LARGE SCALE GENOMIC DNA]</scope>
    <source>
        <strain evidence="3">ATCC 49188 / DSM 6882 / CCUG 24695 / JCM 21032 / LMG 3331 / NBRC 15819 / NCTC 12168 / Alc 37</strain>
    </source>
</reference>
<dbReference type="RefSeq" id="WP_012091292.1">
    <property type="nucleotide sequence ID" value="NC_009667.1"/>
</dbReference>
<dbReference type="PATRIC" id="fig|439375.7.peg.1203"/>
<protein>
    <submittedName>
        <fullName evidence="2">Phage integrase family protein</fullName>
    </submittedName>
</protein>
<keyword evidence="3" id="KW-1185">Reference proteome</keyword>
<sequence length="742" mass="84798">MQKPHTLPLANLHGERILVHIELPPDVISRREETVWDHKEHPNKPNRLSWDRQLINGKLSDPIRASLLEMCRRYYCYLRVLRPRVLDRATAMMRMNVVFQLIDWLISIGCSSFSTVSAAAVQTLVDSIDNGITVAHGEEKKIRARPGTVRVELAQSFEEQKNTRLTKAYLSTLLGVIHELFELYRFPLENGEYVLNDGFQYSLYDDFEAALTDGKRRGSDQQQTDDIDEEAVFAYTDAALQYVFDYSDELIQLQELADGLSPPTSSRVSPGERIALLAELMAGEVLKEVSQLLPVDGPAYSRIALYVGVNVTYIYHPRFKSLILETLRVREGTVTEKHTFVQRLSKIAKSSRQKVKKTPVRTRDAGRKIGLPYSGKLTGSASPWPITTIGASRHSSHSLEAAITDLWTSVSIIIFAWQAERTGQVLDLDVDCLEQGVDGWYLKSRVFKDRNDLIGSETRHACPDVVVKAIQLVIRLGAKARQETGSKKLFLRDNRLRDSISDQTSLRNRMADFGKRHVRSGVLGNIKIIPRHFRRFFPTLWVNYYSFGGRFRALQRHLNHADLTTTVLYSRRIARPDIVRESQTRMTTRLFGESLLSGLPLIGGGLKKVQSIIARLDFRLSAPDDVLHKLEKGMKREAMRVYPLPFGYCLWDRHAFRTARCRQSPEPGTGKEWPPVNKVETVCGECFNFLTTPTFETFWSQAYDRHKAMEEDIRTPRVLKKLARKGRRISEKFLKVIRAQKL</sequence>
<dbReference type="AlphaFoldDB" id="A6WY15"/>
<evidence type="ECO:0000256" key="1">
    <source>
        <dbReference type="ARBA" id="ARBA00023172"/>
    </source>
</evidence>
<dbReference type="Gene3D" id="1.10.443.10">
    <property type="entry name" value="Intergrase catalytic core"/>
    <property type="match status" value="1"/>
</dbReference>
<evidence type="ECO:0000313" key="2">
    <source>
        <dbReference type="EMBL" id="ABS13869.1"/>
    </source>
</evidence>
<dbReference type="InterPro" id="IPR013762">
    <property type="entry name" value="Integrase-like_cat_sf"/>
</dbReference>
<dbReference type="KEGG" id="oan:Oant_1150"/>
<evidence type="ECO:0000313" key="3">
    <source>
        <dbReference type="Proteomes" id="UP000002301"/>
    </source>
</evidence>
<dbReference type="eggNOG" id="COG0582">
    <property type="taxonomic scope" value="Bacteria"/>
</dbReference>
<organism evidence="2 3">
    <name type="scientific">Brucella anthropi (strain ATCC 49188 / DSM 6882 / CCUG 24695 / JCM 21032 / LMG 3331 / NBRC 15819 / NCTC 12168 / Alc 37)</name>
    <name type="common">Ochrobactrum anthropi</name>
    <dbReference type="NCBI Taxonomy" id="439375"/>
    <lineage>
        <taxon>Bacteria</taxon>
        <taxon>Pseudomonadati</taxon>
        <taxon>Pseudomonadota</taxon>
        <taxon>Alphaproteobacteria</taxon>
        <taxon>Hyphomicrobiales</taxon>
        <taxon>Brucellaceae</taxon>
        <taxon>Brucella/Ochrobactrum group</taxon>
        <taxon>Brucella</taxon>
    </lineage>
</organism>
<dbReference type="GO" id="GO:0006310">
    <property type="term" value="P:DNA recombination"/>
    <property type="evidence" value="ECO:0007669"/>
    <property type="project" value="UniProtKB-KW"/>
</dbReference>